<keyword evidence="2" id="KW-1185">Reference proteome</keyword>
<feature type="non-terminal residue" evidence="1">
    <location>
        <position position="1"/>
    </location>
</feature>
<gene>
    <name evidence="1" type="ORF">RPERSI_LOCUS32496</name>
</gene>
<organism evidence="1 2">
    <name type="scientific">Racocetra persica</name>
    <dbReference type="NCBI Taxonomy" id="160502"/>
    <lineage>
        <taxon>Eukaryota</taxon>
        <taxon>Fungi</taxon>
        <taxon>Fungi incertae sedis</taxon>
        <taxon>Mucoromycota</taxon>
        <taxon>Glomeromycotina</taxon>
        <taxon>Glomeromycetes</taxon>
        <taxon>Diversisporales</taxon>
        <taxon>Gigasporaceae</taxon>
        <taxon>Racocetra</taxon>
    </lineage>
</organism>
<accession>A0ACA9SPY0</accession>
<dbReference type="Proteomes" id="UP000789920">
    <property type="component" value="Unassembled WGS sequence"/>
</dbReference>
<proteinExistence type="predicted"/>
<comment type="caution">
    <text evidence="1">The sequence shown here is derived from an EMBL/GenBank/DDBJ whole genome shotgun (WGS) entry which is preliminary data.</text>
</comment>
<evidence type="ECO:0000313" key="2">
    <source>
        <dbReference type="Proteomes" id="UP000789920"/>
    </source>
</evidence>
<reference evidence="1" key="1">
    <citation type="submission" date="2021-06" db="EMBL/GenBank/DDBJ databases">
        <authorList>
            <person name="Kallberg Y."/>
            <person name="Tangrot J."/>
            <person name="Rosling A."/>
        </authorList>
    </citation>
    <scope>NUCLEOTIDE SEQUENCE</scope>
    <source>
        <strain evidence="1">MA461A</strain>
    </source>
</reference>
<dbReference type="EMBL" id="CAJVQC010135861">
    <property type="protein sequence ID" value="CAG8842831.1"/>
    <property type="molecule type" value="Genomic_DNA"/>
</dbReference>
<protein>
    <submittedName>
        <fullName evidence="1">23001_t:CDS:1</fullName>
    </submittedName>
</protein>
<evidence type="ECO:0000313" key="1">
    <source>
        <dbReference type="EMBL" id="CAG8842831.1"/>
    </source>
</evidence>
<feature type="non-terminal residue" evidence="1">
    <location>
        <position position="146"/>
    </location>
</feature>
<sequence length="146" mass="16295">SDNQQNDDQPSDNKLSDNQPSNNQPSDNQLCDDQLSNDQLSDDQLNDDQLSTAATMIARSSCSYIEDVDISNDKVDTNEVNINDDEKDINEVFNEGSEESEVKLEKISLEDPIYKLFHSRDITKSNSEFLLCGGYGKKALPKSVLS</sequence>
<name>A0ACA9SPY0_9GLOM</name>